<keyword evidence="1" id="KW-0732">Signal</keyword>
<accession>A0A0M4NWT7</accession>
<evidence type="ECO:0000256" key="1">
    <source>
        <dbReference type="SAM" id="SignalP"/>
    </source>
</evidence>
<dbReference type="RefSeq" id="WP_053951281.1">
    <property type="nucleotide sequence ID" value="NZ_CP010552.1"/>
</dbReference>
<proteinExistence type="predicted"/>
<feature type="signal peptide" evidence="1">
    <location>
        <begin position="1"/>
        <end position="22"/>
    </location>
</feature>
<gene>
    <name evidence="2" type="ORF">SP60_03330</name>
</gene>
<dbReference type="InterPro" id="IPR007446">
    <property type="entry name" value="PilP"/>
</dbReference>
<dbReference type="OrthoDB" id="10011146at2"/>
<dbReference type="EMBL" id="CP010552">
    <property type="protein sequence ID" value="ALE52339.1"/>
    <property type="molecule type" value="Genomic_DNA"/>
</dbReference>
<dbReference type="AlphaFoldDB" id="A0A0M4NWT7"/>
<organism evidence="2 3">
    <name type="scientific">Candidatus Thioglobus autotrophicus</name>
    <dbReference type="NCBI Taxonomy" id="1705394"/>
    <lineage>
        <taxon>Bacteria</taxon>
        <taxon>Pseudomonadati</taxon>
        <taxon>Pseudomonadota</taxon>
        <taxon>Gammaproteobacteria</taxon>
        <taxon>Candidatus Pseudothioglobaceae</taxon>
        <taxon>Candidatus Thioglobus</taxon>
    </lineage>
</organism>
<dbReference type="Proteomes" id="UP000058020">
    <property type="component" value="Chromosome"/>
</dbReference>
<evidence type="ECO:0008006" key="4">
    <source>
        <dbReference type="Google" id="ProtNLM"/>
    </source>
</evidence>
<keyword evidence="3" id="KW-1185">Reference proteome</keyword>
<dbReference type="Pfam" id="PF04351">
    <property type="entry name" value="PilP"/>
    <property type="match status" value="1"/>
</dbReference>
<name>A0A0M4NWT7_9GAMM</name>
<evidence type="ECO:0000313" key="3">
    <source>
        <dbReference type="Proteomes" id="UP000058020"/>
    </source>
</evidence>
<dbReference type="Gene3D" id="2.30.30.830">
    <property type="match status" value="1"/>
</dbReference>
<sequence length="133" mass="14438">MKNKLFIIILSVFLSTAVTVVANESRNPFEDITSGSGGGVNAYPNGEVLEGVHPLKKYPVNNYILMALIASNEGDIAMVKIKNGEDFFVRVNDTLGNANGKITGINKRGIEVTEKDKVVSLLVRNRSVSNDKN</sequence>
<protein>
    <recommendedName>
        <fullName evidence="4">Pilus assembly protein PilP</fullName>
    </recommendedName>
</protein>
<dbReference type="STRING" id="1705394.SP60_03330"/>
<evidence type="ECO:0000313" key="2">
    <source>
        <dbReference type="EMBL" id="ALE52339.1"/>
    </source>
</evidence>
<feature type="chain" id="PRO_5005799209" description="Pilus assembly protein PilP" evidence="1">
    <location>
        <begin position="23"/>
        <end position="133"/>
    </location>
</feature>
<dbReference type="KEGG" id="tho:SP60_03330"/>
<reference evidence="2 3" key="1">
    <citation type="journal article" date="2015" name="Genome Announc.">
        <title>Genome Sequence of 'Candidatus Thioglobus autotrophica' Strain EF1, a Chemoautotroph from the SUP05 Clade of Marine Gammaproteobacteria.</title>
        <authorList>
            <person name="Shah V."/>
            <person name="Morris R.M."/>
        </authorList>
    </citation>
    <scope>NUCLEOTIDE SEQUENCE [LARGE SCALE GENOMIC DNA]</scope>
    <source>
        <strain evidence="2 3">EF1</strain>
    </source>
</reference>